<dbReference type="InterPro" id="IPR019448">
    <property type="entry name" value="NT-C2"/>
</dbReference>
<gene>
    <name evidence="3" type="ORF">UCRPA7_4844</name>
</gene>
<dbReference type="AlphaFoldDB" id="R8BJT4"/>
<feature type="region of interest" description="Disordered" evidence="1">
    <location>
        <begin position="363"/>
        <end position="428"/>
    </location>
</feature>
<dbReference type="GeneID" id="19325337"/>
<feature type="domain" description="C2 NT-type" evidence="2">
    <location>
        <begin position="5"/>
        <end position="165"/>
    </location>
</feature>
<feature type="region of interest" description="Disordered" evidence="1">
    <location>
        <begin position="307"/>
        <end position="347"/>
    </location>
</feature>
<evidence type="ECO:0000256" key="1">
    <source>
        <dbReference type="SAM" id="MobiDB-lite"/>
    </source>
</evidence>
<dbReference type="Proteomes" id="UP000014074">
    <property type="component" value="Unassembled WGS sequence"/>
</dbReference>
<name>R8BJT4_PHAM7</name>
<dbReference type="PANTHER" id="PTHR21456">
    <property type="entry name" value="FAMILY WITH SEQUENCE SIMILARITY 102"/>
    <property type="match status" value="1"/>
</dbReference>
<dbReference type="OrthoDB" id="3365224at2759"/>
<feature type="compositionally biased region" description="Basic and acidic residues" evidence="1">
    <location>
        <begin position="391"/>
        <end position="403"/>
    </location>
</feature>
<feature type="compositionally biased region" description="Polar residues" evidence="1">
    <location>
        <begin position="366"/>
        <end position="376"/>
    </location>
</feature>
<keyword evidence="4" id="KW-1185">Reference proteome</keyword>
<accession>R8BJT4</accession>
<dbReference type="PROSITE" id="PS51840">
    <property type="entry name" value="C2_NT"/>
    <property type="match status" value="1"/>
</dbReference>
<dbReference type="Pfam" id="PF10358">
    <property type="entry name" value="NT-C2"/>
    <property type="match status" value="1"/>
</dbReference>
<evidence type="ECO:0000313" key="3">
    <source>
        <dbReference type="EMBL" id="EON99544.1"/>
    </source>
</evidence>
<dbReference type="RefSeq" id="XP_007915586.1">
    <property type="nucleotide sequence ID" value="XM_007917395.1"/>
</dbReference>
<feature type="region of interest" description="Disordered" evidence="1">
    <location>
        <begin position="250"/>
        <end position="272"/>
    </location>
</feature>
<dbReference type="InterPro" id="IPR039931">
    <property type="entry name" value="EEIG1/2-like"/>
</dbReference>
<dbReference type="EMBL" id="KB933141">
    <property type="protein sequence ID" value="EON99544.1"/>
    <property type="molecule type" value="Genomic_DNA"/>
</dbReference>
<dbReference type="HOGENOM" id="CLU_023134_1_0_1"/>
<protein>
    <submittedName>
        <fullName evidence="3">Putative respiratory complex assembly protein rmp1 protein</fullName>
    </submittedName>
</protein>
<sequence>MHIPSLVNKARKPKFELHLKIYDLNNVPLVSGVSQIKWHLPHSIHTEHRGRTPKAPIANHRVDYNYGKVVPVRISIDKNNNLAECLIEFEVLQEFNAGGVRDEKISLGKITLNLSEYIEESEAILRETGSTGRPSIGERMVDKTFGHSRKRSSASGITVGLGLAATNSAGGDASGTSPTSTNKAPSIADAPQDVEDGVVRRYLMQESKVNSTVKISILMIQLDGERNFVAPPLKTAPVFGGIAGILAGEQVEDPSSDHPPHQLPALTKSRDASEVQDMYRRALAASWARQPGELPADACVEDVFSGGDGWKAGGSDRNTSKGGRRVGFPRDDSGSASGDELDNYDMGATLRPSDARRIRHHMRNHSGASNRSTHTVTAGGKQGSPRHKRPELKEERSGGRSRSESLASLATTIGSERGRDGFKRANEADEFEVRDDLVAWRLPEAVS</sequence>
<dbReference type="PANTHER" id="PTHR21456:SF1">
    <property type="entry name" value="C2 NT-TYPE DOMAIN-CONTAINING PROTEIN"/>
    <property type="match status" value="1"/>
</dbReference>
<evidence type="ECO:0000259" key="2">
    <source>
        <dbReference type="PROSITE" id="PS51840"/>
    </source>
</evidence>
<dbReference type="KEGG" id="tmn:UCRPA7_4844"/>
<feature type="region of interest" description="Disordered" evidence="1">
    <location>
        <begin position="168"/>
        <end position="191"/>
    </location>
</feature>
<dbReference type="eggNOG" id="ENOG502R9IN">
    <property type="taxonomic scope" value="Eukaryota"/>
</dbReference>
<feature type="compositionally biased region" description="Polar residues" evidence="1">
    <location>
        <begin position="168"/>
        <end position="184"/>
    </location>
</feature>
<proteinExistence type="predicted"/>
<evidence type="ECO:0000313" key="4">
    <source>
        <dbReference type="Proteomes" id="UP000014074"/>
    </source>
</evidence>
<reference evidence="4" key="1">
    <citation type="journal article" date="2013" name="Genome Announc.">
        <title>Draft genome sequence of the ascomycete Phaeoacremonium aleophilum strain UCR-PA7, a causal agent of the esca disease complex in grapevines.</title>
        <authorList>
            <person name="Blanco-Ulate B."/>
            <person name="Rolshausen P."/>
            <person name="Cantu D."/>
        </authorList>
    </citation>
    <scope>NUCLEOTIDE SEQUENCE [LARGE SCALE GENOMIC DNA]</scope>
    <source>
        <strain evidence="4">UCR-PA7</strain>
    </source>
</reference>
<feature type="compositionally biased region" description="Basic and acidic residues" evidence="1">
    <location>
        <begin position="416"/>
        <end position="427"/>
    </location>
</feature>
<organism evidence="3 4">
    <name type="scientific">Phaeoacremonium minimum (strain UCR-PA7)</name>
    <name type="common">Esca disease fungus</name>
    <name type="synonym">Togninia minima</name>
    <dbReference type="NCBI Taxonomy" id="1286976"/>
    <lineage>
        <taxon>Eukaryota</taxon>
        <taxon>Fungi</taxon>
        <taxon>Dikarya</taxon>
        <taxon>Ascomycota</taxon>
        <taxon>Pezizomycotina</taxon>
        <taxon>Sordariomycetes</taxon>
        <taxon>Sordariomycetidae</taxon>
        <taxon>Togniniales</taxon>
        <taxon>Togniniaceae</taxon>
        <taxon>Phaeoacremonium</taxon>
    </lineage>
</organism>